<feature type="transmembrane region" description="Helical" evidence="1">
    <location>
        <begin position="109"/>
        <end position="128"/>
    </location>
</feature>
<dbReference type="InterPro" id="IPR013655">
    <property type="entry name" value="PAS_fold_3"/>
</dbReference>
<keyword evidence="1" id="KW-1133">Transmembrane helix</keyword>
<dbReference type="InterPro" id="IPR000160">
    <property type="entry name" value="GGDEF_dom"/>
</dbReference>
<feature type="transmembrane region" description="Helical" evidence="1">
    <location>
        <begin position="39"/>
        <end position="58"/>
    </location>
</feature>
<comment type="caution">
    <text evidence="5">The sequence shown here is derived from an EMBL/GenBank/DDBJ whole genome shotgun (WGS) entry which is preliminary data.</text>
</comment>
<dbReference type="SUPFAM" id="SSF55073">
    <property type="entry name" value="Nucleotide cyclase"/>
    <property type="match status" value="1"/>
</dbReference>
<dbReference type="AlphaFoldDB" id="A0A433Y583"/>
<dbReference type="CDD" id="cd00130">
    <property type="entry name" value="PAS"/>
    <property type="match status" value="1"/>
</dbReference>
<evidence type="ECO:0000313" key="5">
    <source>
        <dbReference type="EMBL" id="RUT43820.1"/>
    </source>
</evidence>
<dbReference type="PROSITE" id="PS50112">
    <property type="entry name" value="PAS"/>
    <property type="match status" value="1"/>
</dbReference>
<organism evidence="5 6">
    <name type="scientific">Paenibacillus anaericanus</name>
    <dbReference type="NCBI Taxonomy" id="170367"/>
    <lineage>
        <taxon>Bacteria</taxon>
        <taxon>Bacillati</taxon>
        <taxon>Bacillota</taxon>
        <taxon>Bacilli</taxon>
        <taxon>Bacillales</taxon>
        <taxon>Paenibacillaceae</taxon>
        <taxon>Paenibacillus</taxon>
    </lineage>
</organism>
<dbReference type="NCBIfam" id="TIGR00229">
    <property type="entry name" value="sensory_box"/>
    <property type="match status" value="1"/>
</dbReference>
<dbReference type="PANTHER" id="PTHR44757:SF2">
    <property type="entry name" value="BIOFILM ARCHITECTURE MAINTENANCE PROTEIN MBAA"/>
    <property type="match status" value="1"/>
</dbReference>
<dbReference type="Gene3D" id="2.10.70.100">
    <property type="match status" value="1"/>
</dbReference>
<dbReference type="InterPro" id="IPR052155">
    <property type="entry name" value="Biofilm_reg_signaling"/>
</dbReference>
<feature type="transmembrane region" description="Helical" evidence="1">
    <location>
        <begin position="12"/>
        <end position="33"/>
    </location>
</feature>
<reference evidence="5 6" key="1">
    <citation type="submission" date="2018-12" db="EMBL/GenBank/DDBJ databases">
        <authorList>
            <person name="Sun L."/>
            <person name="Chen Z."/>
        </authorList>
    </citation>
    <scope>NUCLEOTIDE SEQUENCE [LARGE SCALE GENOMIC DNA]</scope>
    <source>
        <strain evidence="5 6">DSM 15890</strain>
    </source>
</reference>
<dbReference type="Gene3D" id="3.30.450.20">
    <property type="entry name" value="PAS domain"/>
    <property type="match status" value="1"/>
</dbReference>
<dbReference type="InterPro" id="IPR029787">
    <property type="entry name" value="Nucleotide_cyclase"/>
</dbReference>
<evidence type="ECO:0000256" key="1">
    <source>
        <dbReference type="SAM" id="Phobius"/>
    </source>
</evidence>
<feature type="domain" description="PAC" evidence="3">
    <location>
        <begin position="246"/>
        <end position="298"/>
    </location>
</feature>
<dbReference type="InterPro" id="IPR035965">
    <property type="entry name" value="PAS-like_dom_sf"/>
</dbReference>
<sequence length="465" mass="53570">MNEETDRIHQKNIWMLKLLVIFYGSALIINLLVEGSFSAINPLVSLILLSIPALLVWIKRWPIFTMLLTVCFLFLFFYFLIAGDPYLINYIFLGFAPLLCLFYLDLRAVLLSGVLYVVSSIYFFYQLKFQTLPEMSSRDLIYIIVFGIFTTIFSLVYTKMMQKLWFRAKSSEEQLRSTLEDLSIGIWTYDLSASQLSVSKGLEHIFGFNAEIFSQDAKQFREIIHPDDQHIFDMGQKELLIWQMNTVKEYRIICPNGDIKWVQNRARPHLNPLNHLIRLEGIMIDITERKQMEGGIEFLAYHDELTGLPNRTMLSNKFEEYCKRGYLPIAILFIDLDNFKDVNDTYGHAAGDLLLKDIAGRMLELIREQDTVCRLGGDEFVVLLTEMDEMRVVKVADRIRASLTEGFVHHGFNLTAGASIGICISLEGTGTLEEMIRQADEAMYSAKRDNGGVYKIYGEIAYTKE</sequence>
<dbReference type="PROSITE" id="PS50113">
    <property type="entry name" value="PAC"/>
    <property type="match status" value="1"/>
</dbReference>
<dbReference type="InterPro" id="IPR001610">
    <property type="entry name" value="PAC"/>
</dbReference>
<dbReference type="FunFam" id="3.30.70.270:FF:000001">
    <property type="entry name" value="Diguanylate cyclase domain protein"/>
    <property type="match status" value="1"/>
</dbReference>
<evidence type="ECO:0000259" key="3">
    <source>
        <dbReference type="PROSITE" id="PS50113"/>
    </source>
</evidence>
<protein>
    <submittedName>
        <fullName evidence="5">Diguanylate cyclase</fullName>
    </submittedName>
</protein>
<dbReference type="Pfam" id="PF08447">
    <property type="entry name" value="PAS_3"/>
    <property type="match status" value="1"/>
</dbReference>
<dbReference type="RefSeq" id="WP_127193671.1">
    <property type="nucleotide sequence ID" value="NZ_RZNY01000017.1"/>
</dbReference>
<keyword evidence="1" id="KW-0472">Membrane</keyword>
<dbReference type="PROSITE" id="PS50887">
    <property type="entry name" value="GGDEF"/>
    <property type="match status" value="1"/>
</dbReference>
<dbReference type="NCBIfam" id="TIGR00254">
    <property type="entry name" value="GGDEF"/>
    <property type="match status" value="1"/>
</dbReference>
<feature type="transmembrane region" description="Helical" evidence="1">
    <location>
        <begin position="87"/>
        <end position="104"/>
    </location>
</feature>
<feature type="domain" description="PAS" evidence="2">
    <location>
        <begin position="171"/>
        <end position="229"/>
    </location>
</feature>
<gene>
    <name evidence="5" type="ORF">EJP82_19160</name>
</gene>
<dbReference type="InterPro" id="IPR000014">
    <property type="entry name" value="PAS"/>
</dbReference>
<name>A0A433Y583_9BACL</name>
<keyword evidence="1" id="KW-0812">Transmembrane</keyword>
<dbReference type="SMART" id="SM00086">
    <property type="entry name" value="PAC"/>
    <property type="match status" value="1"/>
</dbReference>
<dbReference type="InterPro" id="IPR000700">
    <property type="entry name" value="PAS-assoc_C"/>
</dbReference>
<dbReference type="InterPro" id="IPR043128">
    <property type="entry name" value="Rev_trsase/Diguanyl_cyclase"/>
</dbReference>
<feature type="domain" description="GGDEF" evidence="4">
    <location>
        <begin position="327"/>
        <end position="459"/>
    </location>
</feature>
<dbReference type="Gene3D" id="3.30.70.270">
    <property type="match status" value="1"/>
</dbReference>
<evidence type="ECO:0000313" key="6">
    <source>
        <dbReference type="Proteomes" id="UP000279446"/>
    </source>
</evidence>
<feature type="transmembrane region" description="Helical" evidence="1">
    <location>
        <begin position="63"/>
        <end position="81"/>
    </location>
</feature>
<evidence type="ECO:0000259" key="2">
    <source>
        <dbReference type="PROSITE" id="PS50112"/>
    </source>
</evidence>
<dbReference type="Pfam" id="PF00990">
    <property type="entry name" value="GGDEF"/>
    <property type="match status" value="1"/>
</dbReference>
<dbReference type="PANTHER" id="PTHR44757">
    <property type="entry name" value="DIGUANYLATE CYCLASE DGCP"/>
    <property type="match status" value="1"/>
</dbReference>
<evidence type="ECO:0000259" key="4">
    <source>
        <dbReference type="PROSITE" id="PS50887"/>
    </source>
</evidence>
<dbReference type="Proteomes" id="UP000279446">
    <property type="component" value="Unassembled WGS sequence"/>
</dbReference>
<dbReference type="SMART" id="SM00267">
    <property type="entry name" value="GGDEF"/>
    <property type="match status" value="1"/>
</dbReference>
<proteinExistence type="predicted"/>
<dbReference type="OrthoDB" id="9759607at2"/>
<keyword evidence="6" id="KW-1185">Reference proteome</keyword>
<dbReference type="CDD" id="cd01949">
    <property type="entry name" value="GGDEF"/>
    <property type="match status" value="1"/>
</dbReference>
<accession>A0A433Y583</accession>
<dbReference type="SUPFAM" id="SSF55785">
    <property type="entry name" value="PYP-like sensor domain (PAS domain)"/>
    <property type="match status" value="1"/>
</dbReference>
<dbReference type="EMBL" id="RZNY01000017">
    <property type="protein sequence ID" value="RUT43820.1"/>
    <property type="molecule type" value="Genomic_DNA"/>
</dbReference>
<feature type="transmembrane region" description="Helical" evidence="1">
    <location>
        <begin position="140"/>
        <end position="157"/>
    </location>
</feature>